<dbReference type="Proteomes" id="UP000199263">
    <property type="component" value="Unassembled WGS sequence"/>
</dbReference>
<keyword evidence="1" id="KW-0472">Membrane</keyword>
<sequence length="211" mass="24347">MKRNKEFMEIYSAKKEKKEMRSLIRSVVLICNIMNFLSVDIYNLAIYNKSMSWSGVINFFIIMSVYNLISLILYIFPERLEFLIDLYTAVAFIVSSILYFCLSMIIFVQELDILETFIVIVISIMVYICLIIAIARNIKNKMRNGFRKIKLNKGLISSFTSLCAALGIVIAKTTQSDVLIPAIALLLLSYIFTPTIIGFHKFYLKIKKSRN</sequence>
<feature type="transmembrane region" description="Helical" evidence="1">
    <location>
        <begin position="86"/>
        <end position="107"/>
    </location>
</feature>
<keyword evidence="1" id="KW-0812">Transmembrane</keyword>
<dbReference type="AlphaFoldDB" id="A0A1I1QT80"/>
<feature type="transmembrane region" description="Helical" evidence="1">
    <location>
        <begin position="23"/>
        <end position="45"/>
    </location>
</feature>
<accession>A0A1I1QT80</accession>
<protein>
    <submittedName>
        <fullName evidence="2">Uncharacterized protein</fullName>
    </submittedName>
</protein>
<dbReference type="EMBL" id="FOMG01000027">
    <property type="protein sequence ID" value="SFD25326.1"/>
    <property type="molecule type" value="Genomic_DNA"/>
</dbReference>
<feature type="transmembrane region" description="Helical" evidence="1">
    <location>
        <begin position="113"/>
        <end position="135"/>
    </location>
</feature>
<name>A0A1I1QT80_9CLOT</name>
<evidence type="ECO:0000313" key="3">
    <source>
        <dbReference type="Proteomes" id="UP000199263"/>
    </source>
</evidence>
<organism evidence="2 3">
    <name type="scientific">Clostridium uliginosum</name>
    <dbReference type="NCBI Taxonomy" id="119641"/>
    <lineage>
        <taxon>Bacteria</taxon>
        <taxon>Bacillati</taxon>
        <taxon>Bacillota</taxon>
        <taxon>Clostridia</taxon>
        <taxon>Eubacteriales</taxon>
        <taxon>Clostridiaceae</taxon>
        <taxon>Clostridium</taxon>
    </lineage>
</organism>
<feature type="transmembrane region" description="Helical" evidence="1">
    <location>
        <begin position="178"/>
        <end position="204"/>
    </location>
</feature>
<keyword evidence="3" id="KW-1185">Reference proteome</keyword>
<feature type="transmembrane region" description="Helical" evidence="1">
    <location>
        <begin position="155"/>
        <end position="172"/>
    </location>
</feature>
<reference evidence="2 3" key="1">
    <citation type="submission" date="2016-10" db="EMBL/GenBank/DDBJ databases">
        <authorList>
            <person name="de Groot N.N."/>
        </authorList>
    </citation>
    <scope>NUCLEOTIDE SEQUENCE [LARGE SCALE GENOMIC DNA]</scope>
    <source>
        <strain evidence="2 3">DSM 12992</strain>
    </source>
</reference>
<feature type="transmembrane region" description="Helical" evidence="1">
    <location>
        <begin position="51"/>
        <end position="74"/>
    </location>
</feature>
<evidence type="ECO:0000256" key="1">
    <source>
        <dbReference type="SAM" id="Phobius"/>
    </source>
</evidence>
<proteinExistence type="predicted"/>
<keyword evidence="1" id="KW-1133">Transmembrane helix</keyword>
<evidence type="ECO:0000313" key="2">
    <source>
        <dbReference type="EMBL" id="SFD25326.1"/>
    </source>
</evidence>
<gene>
    <name evidence="2" type="ORF">SAMN05421842_12734</name>
</gene>
<dbReference type="RefSeq" id="WP_242943345.1">
    <property type="nucleotide sequence ID" value="NZ_FOMG01000027.1"/>
</dbReference>